<evidence type="ECO:0000313" key="2">
    <source>
        <dbReference type="Proteomes" id="UP000008909"/>
    </source>
</evidence>
<evidence type="ECO:0000313" key="1">
    <source>
        <dbReference type="EMBL" id="GAA57632.1"/>
    </source>
</evidence>
<protein>
    <submittedName>
        <fullName evidence="1">Uncharacterized protein</fullName>
    </submittedName>
</protein>
<sequence length="130" mass="15263">MRRPDAAHSVTWEHHKREIQLGSRSKLIDLDVDISLTNTHEMSTHFSAEANYTTPHQVSFREPMTQKRGWHQQTSNEVIRKREFGYVAGTSVAENIWHHQLRWLVHACRNTVYRCPLEVRSSIREEMAAD</sequence>
<gene>
    <name evidence="1" type="ORF">CLF_112996</name>
</gene>
<reference evidence="1" key="1">
    <citation type="journal article" date="2011" name="Genome Biol.">
        <title>The draft genome of the carcinogenic human liver fluke Clonorchis sinensis.</title>
        <authorList>
            <person name="Wang X."/>
            <person name="Chen W."/>
            <person name="Huang Y."/>
            <person name="Sun J."/>
            <person name="Men J."/>
            <person name="Liu H."/>
            <person name="Luo F."/>
            <person name="Guo L."/>
            <person name="Lv X."/>
            <person name="Deng C."/>
            <person name="Zhou C."/>
            <person name="Fan Y."/>
            <person name="Li X."/>
            <person name="Huang L."/>
            <person name="Hu Y."/>
            <person name="Liang C."/>
            <person name="Hu X."/>
            <person name="Xu J."/>
            <person name="Yu X."/>
        </authorList>
    </citation>
    <scope>NUCLEOTIDE SEQUENCE [LARGE SCALE GENOMIC DNA]</scope>
    <source>
        <strain evidence="1">Henan</strain>
    </source>
</reference>
<reference key="2">
    <citation type="submission" date="2011-10" db="EMBL/GenBank/DDBJ databases">
        <title>The genome and transcriptome sequence of Clonorchis sinensis provide insights into the carcinogenic liver fluke.</title>
        <authorList>
            <person name="Wang X."/>
            <person name="Huang Y."/>
            <person name="Chen W."/>
            <person name="Liu H."/>
            <person name="Guo L."/>
            <person name="Chen Y."/>
            <person name="Luo F."/>
            <person name="Zhou W."/>
            <person name="Sun J."/>
            <person name="Mao Q."/>
            <person name="Liang P."/>
            <person name="Zhou C."/>
            <person name="Tian Y."/>
            <person name="Men J."/>
            <person name="Lv X."/>
            <person name="Huang L."/>
            <person name="Zhou J."/>
            <person name="Hu Y."/>
            <person name="Li R."/>
            <person name="Zhang F."/>
            <person name="Lei H."/>
            <person name="Li X."/>
            <person name="Hu X."/>
            <person name="Liang C."/>
            <person name="Xu J."/>
            <person name="Wu Z."/>
            <person name="Yu X."/>
        </authorList>
    </citation>
    <scope>NUCLEOTIDE SEQUENCE</scope>
    <source>
        <strain>Henan</strain>
    </source>
</reference>
<dbReference type="EMBL" id="DF144910">
    <property type="protein sequence ID" value="GAA57632.1"/>
    <property type="molecule type" value="Genomic_DNA"/>
</dbReference>
<organism evidence="1 2">
    <name type="scientific">Clonorchis sinensis</name>
    <name type="common">Chinese liver fluke</name>
    <dbReference type="NCBI Taxonomy" id="79923"/>
    <lineage>
        <taxon>Eukaryota</taxon>
        <taxon>Metazoa</taxon>
        <taxon>Spiralia</taxon>
        <taxon>Lophotrochozoa</taxon>
        <taxon>Platyhelminthes</taxon>
        <taxon>Trematoda</taxon>
        <taxon>Digenea</taxon>
        <taxon>Opisthorchiida</taxon>
        <taxon>Opisthorchiata</taxon>
        <taxon>Opisthorchiidae</taxon>
        <taxon>Clonorchis</taxon>
    </lineage>
</organism>
<keyword evidence="2" id="KW-1185">Reference proteome</keyword>
<accession>G7YXF2</accession>
<dbReference type="Proteomes" id="UP000008909">
    <property type="component" value="Unassembled WGS sequence"/>
</dbReference>
<dbReference type="AlphaFoldDB" id="G7YXF2"/>
<proteinExistence type="predicted"/>
<name>G7YXF2_CLOSI</name>